<dbReference type="GO" id="GO:0016301">
    <property type="term" value="F:kinase activity"/>
    <property type="evidence" value="ECO:0007669"/>
    <property type="project" value="UniProtKB-KW"/>
</dbReference>
<dbReference type="EMBL" id="MUJZ01050361">
    <property type="protein sequence ID" value="OTF73737.1"/>
    <property type="molecule type" value="Genomic_DNA"/>
</dbReference>
<name>A0A1Y3B0I3_EURMA</name>
<dbReference type="InterPro" id="IPR036802">
    <property type="entry name" value="ATP-guanido_PTrfase_N_sf"/>
</dbReference>
<evidence type="ECO:0000313" key="4">
    <source>
        <dbReference type="Proteomes" id="UP000194236"/>
    </source>
</evidence>
<dbReference type="InterPro" id="IPR022413">
    <property type="entry name" value="ATP-guanido_PTrfase_N"/>
</dbReference>
<accession>A0A1Y3B0I3</accession>
<feature type="domain" description="Phosphagen kinase N-terminal" evidence="2">
    <location>
        <begin position="9"/>
        <end position="71"/>
    </location>
</feature>
<dbReference type="Pfam" id="PF02807">
    <property type="entry name" value="ATP-gua_PtransN"/>
    <property type="match status" value="1"/>
</dbReference>
<evidence type="ECO:0000313" key="3">
    <source>
        <dbReference type="EMBL" id="OTF73737.1"/>
    </source>
</evidence>
<dbReference type="PROSITE" id="PS51509">
    <property type="entry name" value="PHOSPHAGEN_KINASE_N"/>
    <property type="match status" value="1"/>
</dbReference>
<evidence type="ECO:0000259" key="2">
    <source>
        <dbReference type="PROSITE" id="PS51509"/>
    </source>
</evidence>
<comment type="similarity">
    <text evidence="1">Belongs to the ATP:guanido phosphotransferase family.</text>
</comment>
<protein>
    <submittedName>
        <fullName evidence="3">Group 20 mite allergen-like protein (Arginine kinase)</fullName>
    </submittedName>
</protein>
<dbReference type="AlphaFoldDB" id="A0A1Y3B0I3"/>
<dbReference type="SUPFAM" id="SSF48034">
    <property type="entry name" value="Guanido kinase N-terminal domain"/>
    <property type="match status" value="1"/>
</dbReference>
<comment type="caution">
    <text evidence="3">The sequence shown here is derived from an EMBL/GenBank/DDBJ whole genome shotgun (WGS) entry which is preliminary data.</text>
</comment>
<reference evidence="3 4" key="1">
    <citation type="submission" date="2017-03" db="EMBL/GenBank/DDBJ databases">
        <title>Genome Survey of Euroglyphus maynei.</title>
        <authorList>
            <person name="Arlian L.G."/>
            <person name="Morgan M.S."/>
            <person name="Rider S.D."/>
        </authorList>
    </citation>
    <scope>NUCLEOTIDE SEQUENCE [LARGE SCALE GENOMIC DNA]</scope>
    <source>
        <strain evidence="3">Arlian Lab</strain>
        <tissue evidence="3">Whole body</tissue>
    </source>
</reference>
<dbReference type="OrthoDB" id="430219at2759"/>
<organism evidence="3 4">
    <name type="scientific">Euroglyphus maynei</name>
    <name type="common">Mayne's house dust mite</name>
    <dbReference type="NCBI Taxonomy" id="6958"/>
    <lineage>
        <taxon>Eukaryota</taxon>
        <taxon>Metazoa</taxon>
        <taxon>Ecdysozoa</taxon>
        <taxon>Arthropoda</taxon>
        <taxon>Chelicerata</taxon>
        <taxon>Arachnida</taxon>
        <taxon>Acari</taxon>
        <taxon>Acariformes</taxon>
        <taxon>Sarcoptiformes</taxon>
        <taxon>Astigmata</taxon>
        <taxon>Psoroptidia</taxon>
        <taxon>Analgoidea</taxon>
        <taxon>Pyroglyphidae</taxon>
        <taxon>Pyroglyphinae</taxon>
        <taxon>Euroglyphus</taxon>
    </lineage>
</organism>
<dbReference type="Gene3D" id="1.10.135.10">
    <property type="entry name" value="ATP:guanido phosphotransferase, N-terminal domain"/>
    <property type="match status" value="1"/>
</dbReference>
<evidence type="ECO:0000256" key="1">
    <source>
        <dbReference type="PROSITE-ProRule" id="PRU00842"/>
    </source>
</evidence>
<keyword evidence="3" id="KW-0808">Transferase</keyword>
<gene>
    <name evidence="3" type="ORF">BLA29_011280</name>
</gene>
<dbReference type="FunFam" id="1.10.135.10:FF:000003">
    <property type="entry name" value="Three-domain arginine kinase"/>
    <property type="match status" value="1"/>
</dbReference>
<sequence>MVDQAVIDKLEAGYQKLQAAADCHSLLKKYLTRDVLDACKNRKTSMGATLLDVVQSAPICFLMEKTVINDC</sequence>
<proteinExistence type="inferred from homology"/>
<keyword evidence="4" id="KW-1185">Reference proteome</keyword>
<keyword evidence="3" id="KW-0418">Kinase</keyword>
<dbReference type="Proteomes" id="UP000194236">
    <property type="component" value="Unassembled WGS sequence"/>
</dbReference>